<name>A0A645CXD4_9ZZZZ</name>
<protein>
    <submittedName>
        <fullName evidence="1">Uncharacterized protein</fullName>
    </submittedName>
</protein>
<evidence type="ECO:0000313" key="1">
    <source>
        <dbReference type="EMBL" id="MPM81567.1"/>
    </source>
</evidence>
<proteinExistence type="predicted"/>
<accession>A0A645CXD4</accession>
<comment type="caution">
    <text evidence="1">The sequence shown here is derived from an EMBL/GenBank/DDBJ whole genome shotgun (WGS) entry which is preliminary data.</text>
</comment>
<reference evidence="1" key="1">
    <citation type="submission" date="2019-08" db="EMBL/GenBank/DDBJ databases">
        <authorList>
            <person name="Kucharzyk K."/>
            <person name="Murdoch R.W."/>
            <person name="Higgins S."/>
            <person name="Loffler F."/>
        </authorList>
    </citation>
    <scope>NUCLEOTIDE SEQUENCE</scope>
</reference>
<sequence>MVKIFQNVPGGFLDLIAGKNHIHAGVDGIFHLDSQNARMSVKVLRFALESVKTVCILQVKFCNTFHGNFSLLSMLFTGFSRPYAHLFFLPRLPFGHGLSAFSADAAEPEFDMAHFAARRICGGERPFREGEICYLAADLTYKMSLRPGLTVITRAVEMVQLLDDPPPGEFVQYPVNALPCHGRQALSDMPPYIVNAGMSIVFMYKLINGEPL</sequence>
<dbReference type="EMBL" id="VSSQ01030885">
    <property type="protein sequence ID" value="MPM81567.1"/>
    <property type="molecule type" value="Genomic_DNA"/>
</dbReference>
<gene>
    <name evidence="1" type="ORF">SDC9_128621</name>
</gene>
<organism evidence="1">
    <name type="scientific">bioreactor metagenome</name>
    <dbReference type="NCBI Taxonomy" id="1076179"/>
    <lineage>
        <taxon>unclassified sequences</taxon>
        <taxon>metagenomes</taxon>
        <taxon>ecological metagenomes</taxon>
    </lineage>
</organism>
<dbReference type="AlphaFoldDB" id="A0A645CXD4"/>